<feature type="region of interest" description="Disordered" evidence="2">
    <location>
        <begin position="646"/>
        <end position="668"/>
    </location>
</feature>
<feature type="region of interest" description="Disordered" evidence="2">
    <location>
        <begin position="753"/>
        <end position="789"/>
    </location>
</feature>
<dbReference type="KEGG" id="tet:TTHERM_00697440"/>
<keyword evidence="1" id="KW-0175">Coiled coil</keyword>
<sequence>MGNSQQKEQIEQFHQQKLVQIQSRFNQDAQTIYEKQNSRMIRSHSTPASSQFKPKINHIAVINNQNSIKSIPTQSCMKITPRSHSLFKPVLKQIIIQSPIMQTPVIKLKLQHQNPTYQSAKTISSQIVNQTSQLQNTSFNKSNQSYTNYNQVSPLNFHHKKQQQDETNQSISAFEINKSDKKNDENQSPFKKDQHLRVDQLLQAIQPNQKQFITQKEVSQNNLLELNFNSLKPMSAQVQSQDQNQVIKLQKILNAQDVPNSSQQNNKNFVRFQDEYDKLQTPVKQKTCKQDTNLSAKGLDKSNESHMNSLSIKEQFEYFDNLLTKQLSYSQSKNQKAQIKSILAQQDSENQKQELEVLEKQNDEEHKYSKSVSNFNISIKNSPNNFNKDQEILSQQNFNLPASSKYNQGSRLSTQQYSSNMNSSNYDAACRESVQEKAPQSCYQSEIKRQDQIEESSFFQQISILNQKMELGDQIMEQKRIQSELIKLQQQQQQNLQLDKQKIQHDKNQENKLITKQDVEAQKYSSHAIQSKNQLRMITNQSNFCSQQTEKNKHSEHDQQLIQGNHQLKTIAHLPEGQTYYYLQPQGGILYQKKQNSPIKYLKEDLRNTHSLDAELISPTNNQIQYQRSQSPISNQLELPVSFTHKDNHQSGQLNNNSKDLKKQEGKESQVNLNDIGLSSNLSVKNNPQDYSYQTDIDNVRMASVKMATNTLSPINNTKNEIYYHQPEWNTKESDKIFQQNIQNKILDARLKEDDSTAPQTPPKQNLNQVGQNNNLNNNTQSNQNNSSVSSAYTFNQKAYENRQEKHPIKHFTLKIDSFKKEIINTSDHFTDSGICRESTLNFTEQKTIKKDSLQENQQETSISQNYSPSSLQKKPSNLVKQIENIQDNVRRSIIKSKELNEVLSQTLNATSLGDNKKVTALEGQDEIELEPFPEDLQNDTQNNNYNINFNLTEKSPVRNSKIKIYHGKIEHIKLNQDQQPENLILYKLDEQLNALIPVVIENNVSELKYIDNNIMTHQKTQETRADSIFSNFSPIKSYQDLLKEQTSGSKTKQLNTSNKKSNTQDKKYQRSSSVDKYSASKQKPQSSFNMSKQQNEIKYFQHQVNPGLKDNAYHQVLLKYSDKMLNEITKSIFIPNSYQQQHLNQRIYKQKQQNSNYQPFLSSSKKQKFI</sequence>
<evidence type="ECO:0000256" key="2">
    <source>
        <dbReference type="SAM" id="MobiDB-lite"/>
    </source>
</evidence>
<feature type="compositionally biased region" description="Basic and acidic residues" evidence="2">
    <location>
        <begin position="659"/>
        <end position="668"/>
    </location>
</feature>
<feature type="region of interest" description="Disordered" evidence="2">
    <location>
        <begin position="1045"/>
        <end position="1093"/>
    </location>
</feature>
<name>Q24C32_TETTS</name>
<feature type="compositionally biased region" description="Polar residues" evidence="2">
    <location>
        <begin position="855"/>
        <end position="876"/>
    </location>
</feature>
<reference evidence="4" key="1">
    <citation type="journal article" date="2006" name="PLoS Biol.">
        <title>Macronuclear genome sequence of the ciliate Tetrahymena thermophila, a model eukaryote.</title>
        <authorList>
            <person name="Eisen J.A."/>
            <person name="Coyne R.S."/>
            <person name="Wu M."/>
            <person name="Wu D."/>
            <person name="Thiagarajan M."/>
            <person name="Wortman J.R."/>
            <person name="Badger J.H."/>
            <person name="Ren Q."/>
            <person name="Amedeo P."/>
            <person name="Jones K.M."/>
            <person name="Tallon L.J."/>
            <person name="Delcher A.L."/>
            <person name="Salzberg S.L."/>
            <person name="Silva J.C."/>
            <person name="Haas B.J."/>
            <person name="Majoros W.H."/>
            <person name="Farzad M."/>
            <person name="Carlton J.M."/>
            <person name="Smith R.K. Jr."/>
            <person name="Garg J."/>
            <person name="Pearlman R.E."/>
            <person name="Karrer K.M."/>
            <person name="Sun L."/>
            <person name="Manning G."/>
            <person name="Elde N.C."/>
            <person name="Turkewitz A.P."/>
            <person name="Asai D.J."/>
            <person name="Wilkes D.E."/>
            <person name="Wang Y."/>
            <person name="Cai H."/>
            <person name="Collins K."/>
            <person name="Stewart B.A."/>
            <person name="Lee S.R."/>
            <person name="Wilamowska K."/>
            <person name="Weinberg Z."/>
            <person name="Ruzzo W.L."/>
            <person name="Wloga D."/>
            <person name="Gaertig J."/>
            <person name="Frankel J."/>
            <person name="Tsao C.-C."/>
            <person name="Gorovsky M.A."/>
            <person name="Keeling P.J."/>
            <person name="Waller R.F."/>
            <person name="Patron N.J."/>
            <person name="Cherry J.M."/>
            <person name="Stover N.A."/>
            <person name="Krieger C.J."/>
            <person name="del Toro C."/>
            <person name="Ryder H.F."/>
            <person name="Williamson S.C."/>
            <person name="Barbeau R.A."/>
            <person name="Hamilton E.P."/>
            <person name="Orias E."/>
        </authorList>
    </citation>
    <scope>NUCLEOTIDE SEQUENCE [LARGE SCALE GENOMIC DNA]</scope>
    <source>
        <strain evidence="4">SB210</strain>
    </source>
</reference>
<feature type="region of interest" description="Disordered" evidence="2">
    <location>
        <begin position="851"/>
        <end position="876"/>
    </location>
</feature>
<dbReference type="RefSeq" id="XP_001025651.1">
    <property type="nucleotide sequence ID" value="XM_001025651.1"/>
</dbReference>
<feature type="coiled-coil region" evidence="1">
    <location>
        <begin position="341"/>
        <end position="368"/>
    </location>
</feature>
<dbReference type="AlphaFoldDB" id="Q24C32"/>
<evidence type="ECO:0000313" key="3">
    <source>
        <dbReference type="EMBL" id="EAS05406.1"/>
    </source>
</evidence>
<proteinExistence type="predicted"/>
<dbReference type="EMBL" id="GG662372">
    <property type="protein sequence ID" value="EAS05406.1"/>
    <property type="molecule type" value="Genomic_DNA"/>
</dbReference>
<gene>
    <name evidence="3" type="ORF">TTHERM_00697440</name>
</gene>
<dbReference type="InParanoid" id="Q24C32"/>
<accession>Q24C32</accession>
<dbReference type="HOGENOM" id="CLU_274124_0_0_1"/>
<keyword evidence="4" id="KW-1185">Reference proteome</keyword>
<dbReference type="Proteomes" id="UP000009168">
    <property type="component" value="Unassembled WGS sequence"/>
</dbReference>
<feature type="compositionally biased region" description="Polar residues" evidence="2">
    <location>
        <begin position="1045"/>
        <end position="1062"/>
    </location>
</feature>
<evidence type="ECO:0000313" key="4">
    <source>
        <dbReference type="Proteomes" id="UP000009168"/>
    </source>
</evidence>
<organism evidence="3 4">
    <name type="scientific">Tetrahymena thermophila (strain SB210)</name>
    <dbReference type="NCBI Taxonomy" id="312017"/>
    <lineage>
        <taxon>Eukaryota</taxon>
        <taxon>Sar</taxon>
        <taxon>Alveolata</taxon>
        <taxon>Ciliophora</taxon>
        <taxon>Intramacronucleata</taxon>
        <taxon>Oligohymenophorea</taxon>
        <taxon>Hymenostomatida</taxon>
        <taxon>Tetrahymenina</taxon>
        <taxon>Tetrahymenidae</taxon>
        <taxon>Tetrahymena</taxon>
    </lineage>
</organism>
<protein>
    <submittedName>
        <fullName evidence="3">Uncharacterized protein</fullName>
    </submittedName>
</protein>
<feature type="compositionally biased region" description="Polar residues" evidence="2">
    <location>
        <begin position="1071"/>
        <end position="1093"/>
    </location>
</feature>
<dbReference type="GeneID" id="7826398"/>
<feature type="compositionally biased region" description="Low complexity" evidence="2">
    <location>
        <begin position="765"/>
        <end position="789"/>
    </location>
</feature>
<evidence type="ECO:0000256" key="1">
    <source>
        <dbReference type="SAM" id="Coils"/>
    </source>
</evidence>